<evidence type="ECO:0000313" key="1">
    <source>
        <dbReference type="EMBL" id="TEB34809.1"/>
    </source>
</evidence>
<keyword evidence="2" id="KW-1185">Reference proteome</keyword>
<reference evidence="1 2" key="1">
    <citation type="journal article" date="2019" name="Nat. Ecol. Evol.">
        <title>Megaphylogeny resolves global patterns of mushroom evolution.</title>
        <authorList>
            <person name="Varga T."/>
            <person name="Krizsan K."/>
            <person name="Foldi C."/>
            <person name="Dima B."/>
            <person name="Sanchez-Garcia M."/>
            <person name="Sanchez-Ramirez S."/>
            <person name="Szollosi G.J."/>
            <person name="Szarkandi J.G."/>
            <person name="Papp V."/>
            <person name="Albert L."/>
            <person name="Andreopoulos W."/>
            <person name="Angelini C."/>
            <person name="Antonin V."/>
            <person name="Barry K.W."/>
            <person name="Bougher N.L."/>
            <person name="Buchanan P."/>
            <person name="Buyck B."/>
            <person name="Bense V."/>
            <person name="Catcheside P."/>
            <person name="Chovatia M."/>
            <person name="Cooper J."/>
            <person name="Damon W."/>
            <person name="Desjardin D."/>
            <person name="Finy P."/>
            <person name="Geml J."/>
            <person name="Haridas S."/>
            <person name="Hughes K."/>
            <person name="Justo A."/>
            <person name="Karasinski D."/>
            <person name="Kautmanova I."/>
            <person name="Kiss B."/>
            <person name="Kocsube S."/>
            <person name="Kotiranta H."/>
            <person name="LaButti K.M."/>
            <person name="Lechner B.E."/>
            <person name="Liimatainen K."/>
            <person name="Lipzen A."/>
            <person name="Lukacs Z."/>
            <person name="Mihaltcheva S."/>
            <person name="Morgado L.N."/>
            <person name="Niskanen T."/>
            <person name="Noordeloos M.E."/>
            <person name="Ohm R.A."/>
            <person name="Ortiz-Santana B."/>
            <person name="Ovrebo C."/>
            <person name="Racz N."/>
            <person name="Riley R."/>
            <person name="Savchenko A."/>
            <person name="Shiryaev A."/>
            <person name="Soop K."/>
            <person name="Spirin V."/>
            <person name="Szebenyi C."/>
            <person name="Tomsovsky M."/>
            <person name="Tulloss R.E."/>
            <person name="Uehling J."/>
            <person name="Grigoriev I.V."/>
            <person name="Vagvolgyi C."/>
            <person name="Papp T."/>
            <person name="Martin F.M."/>
            <person name="Miettinen O."/>
            <person name="Hibbett D.S."/>
            <person name="Nagy L.G."/>
        </authorList>
    </citation>
    <scope>NUCLEOTIDE SEQUENCE [LARGE SCALE GENOMIC DNA]</scope>
    <source>
        <strain evidence="1 2">FP101781</strain>
    </source>
</reference>
<proteinExistence type="predicted"/>
<gene>
    <name evidence="1" type="ORF">FA13DRAFT_1506827</name>
</gene>
<sequence>MSTLSTTATGKTPLMLTGPPLRAWCPRTMEKGKRSREESSCEGDHGVAPTPKSWFASFRYGGAATKTKDRFLPSAWGTSPALLFLAVDGVIVVLHRNERLDDRERCIIRHRCFHFAVGGTHTVSSRLTLEHVDIVEPQTLDTLFDGIEDMLDPGTLVRGP</sequence>
<protein>
    <submittedName>
        <fullName evidence="1">Uncharacterized protein</fullName>
    </submittedName>
</protein>
<organism evidence="1 2">
    <name type="scientific">Coprinellus micaceus</name>
    <name type="common">Glistening ink-cap mushroom</name>
    <name type="synonym">Coprinus micaceus</name>
    <dbReference type="NCBI Taxonomy" id="71717"/>
    <lineage>
        <taxon>Eukaryota</taxon>
        <taxon>Fungi</taxon>
        <taxon>Dikarya</taxon>
        <taxon>Basidiomycota</taxon>
        <taxon>Agaricomycotina</taxon>
        <taxon>Agaricomycetes</taxon>
        <taxon>Agaricomycetidae</taxon>
        <taxon>Agaricales</taxon>
        <taxon>Agaricineae</taxon>
        <taxon>Psathyrellaceae</taxon>
        <taxon>Coprinellus</taxon>
    </lineage>
</organism>
<dbReference type="EMBL" id="QPFP01000009">
    <property type="protein sequence ID" value="TEB34809.1"/>
    <property type="molecule type" value="Genomic_DNA"/>
</dbReference>
<comment type="caution">
    <text evidence="1">The sequence shown here is derived from an EMBL/GenBank/DDBJ whole genome shotgun (WGS) entry which is preliminary data.</text>
</comment>
<accession>A0A4Y7TMP4</accession>
<evidence type="ECO:0000313" key="2">
    <source>
        <dbReference type="Proteomes" id="UP000298030"/>
    </source>
</evidence>
<dbReference type="Proteomes" id="UP000298030">
    <property type="component" value="Unassembled WGS sequence"/>
</dbReference>
<name>A0A4Y7TMP4_COPMI</name>
<dbReference type="AlphaFoldDB" id="A0A4Y7TMP4"/>